<accession>A0A087TKU8</accession>
<gene>
    <name evidence="1" type="ORF">X975_16352</name>
</gene>
<reference evidence="1 2" key="1">
    <citation type="submission" date="2013-11" db="EMBL/GenBank/DDBJ databases">
        <title>Genome sequencing of Stegodyphus mimosarum.</title>
        <authorList>
            <person name="Bechsgaard J."/>
        </authorList>
    </citation>
    <scope>NUCLEOTIDE SEQUENCE [LARGE SCALE GENOMIC DNA]</scope>
</reference>
<sequence>QSRLLRYPQTFRAKLQSFFLFYLNSHFFQFKIFSGVANDLYLLSRR</sequence>
<evidence type="ECO:0000313" key="2">
    <source>
        <dbReference type="Proteomes" id="UP000054359"/>
    </source>
</evidence>
<evidence type="ECO:0000313" key="1">
    <source>
        <dbReference type="EMBL" id="KFM65737.1"/>
    </source>
</evidence>
<dbReference type="Proteomes" id="UP000054359">
    <property type="component" value="Unassembled WGS sequence"/>
</dbReference>
<dbReference type="AlphaFoldDB" id="A0A087TKU8"/>
<proteinExistence type="predicted"/>
<feature type="non-terminal residue" evidence="1">
    <location>
        <position position="1"/>
    </location>
</feature>
<name>A0A087TKU8_STEMI</name>
<protein>
    <submittedName>
        <fullName evidence="1">Uncharacterized protein</fullName>
    </submittedName>
</protein>
<keyword evidence="2" id="KW-1185">Reference proteome</keyword>
<dbReference type="EMBL" id="KK115682">
    <property type="protein sequence ID" value="KFM65737.1"/>
    <property type="molecule type" value="Genomic_DNA"/>
</dbReference>
<feature type="non-terminal residue" evidence="1">
    <location>
        <position position="46"/>
    </location>
</feature>
<organism evidence="1 2">
    <name type="scientific">Stegodyphus mimosarum</name>
    <name type="common">African social velvet spider</name>
    <dbReference type="NCBI Taxonomy" id="407821"/>
    <lineage>
        <taxon>Eukaryota</taxon>
        <taxon>Metazoa</taxon>
        <taxon>Ecdysozoa</taxon>
        <taxon>Arthropoda</taxon>
        <taxon>Chelicerata</taxon>
        <taxon>Arachnida</taxon>
        <taxon>Araneae</taxon>
        <taxon>Araneomorphae</taxon>
        <taxon>Entelegynae</taxon>
        <taxon>Eresoidea</taxon>
        <taxon>Eresidae</taxon>
        <taxon>Stegodyphus</taxon>
    </lineage>
</organism>